<dbReference type="EMBL" id="AP015030">
    <property type="protein sequence ID" value="BAW27037.1"/>
    <property type="molecule type" value="Genomic_DNA"/>
</dbReference>
<keyword evidence="2" id="KW-0614">Plasmid</keyword>
<dbReference type="Gene3D" id="3.40.50.300">
    <property type="entry name" value="P-loop containing nucleotide triphosphate hydrolases"/>
    <property type="match status" value="1"/>
</dbReference>
<sequence length="317" mass="34387">MTTQSKTKKPSLAKLEAVIKAALASPEHRLSKIIAITNQKGGVGKTSTSFNFAHYLNELGYRVLAVDLDGQGNFTELFFDQGVLTQYVHTPALALFEQGGCDNFQPLTHPSGIDVLATPRNCHELNEIDSRSISVAEVFFNNLSAIAQHYDFVLCDTPPAPGVRTTSACASADYIFAPVLVDTFADSALEGVISSIQNIGMMIEAELSLTGILINQLVLDGTADTAQQYKNLAARIGPALIPTPIRQTKPFSRAQRKGIPVWHLRQSGSERSTSHETRQAYGEMAARIPEIQAERIAFFNEVSRAVRAKIAAEATAV</sequence>
<dbReference type="AlphaFoldDB" id="A0A1L7NNL5"/>
<dbReference type="PANTHER" id="PTHR13696:SF99">
    <property type="entry name" value="COBYRINIC ACID AC-DIAMIDE SYNTHASE"/>
    <property type="match status" value="1"/>
</dbReference>
<dbReference type="InterPro" id="IPR027417">
    <property type="entry name" value="P-loop_NTPase"/>
</dbReference>
<gene>
    <name evidence="2" type="ORF">KF715C_pA5320</name>
</gene>
<evidence type="ECO:0000313" key="3">
    <source>
        <dbReference type="Proteomes" id="UP000218731"/>
    </source>
</evidence>
<proteinExistence type="predicted"/>
<feature type="domain" description="AAA" evidence="1">
    <location>
        <begin position="31"/>
        <end position="207"/>
    </location>
</feature>
<dbReference type="Proteomes" id="UP000218731">
    <property type="component" value="Plasmid pKF715A"/>
</dbReference>
<dbReference type="PANTHER" id="PTHR13696">
    <property type="entry name" value="P-LOOP CONTAINING NUCLEOSIDE TRIPHOSPHATE HYDROLASE"/>
    <property type="match status" value="1"/>
</dbReference>
<evidence type="ECO:0000313" key="2">
    <source>
        <dbReference type="EMBL" id="BAW27037.1"/>
    </source>
</evidence>
<dbReference type="CDD" id="cd02042">
    <property type="entry name" value="ParAB_family"/>
    <property type="match status" value="1"/>
</dbReference>
<evidence type="ECO:0000259" key="1">
    <source>
        <dbReference type="Pfam" id="PF13614"/>
    </source>
</evidence>
<dbReference type="Pfam" id="PF13614">
    <property type="entry name" value="AAA_31"/>
    <property type="match status" value="1"/>
</dbReference>
<dbReference type="InterPro" id="IPR025669">
    <property type="entry name" value="AAA_dom"/>
</dbReference>
<dbReference type="RefSeq" id="WP_058151594.1">
    <property type="nucleotide sequence ID" value="NZ_AP015030.1"/>
</dbReference>
<geneLocation type="plasmid" evidence="3">
    <name>pkf715a dna</name>
</geneLocation>
<protein>
    <submittedName>
        <fullName evidence="2">Putative partitioning protein</fullName>
    </submittedName>
</protein>
<reference evidence="2 3" key="1">
    <citation type="submission" date="2015-11" db="EMBL/GenBank/DDBJ databases">
        <title>Complete genome sequencing of a biphenyl-degrading bacterium, Pseudomonas putida KF715 (=NBRC110667).</title>
        <authorList>
            <person name="Suenaga H."/>
            <person name="Fujihara N."/>
            <person name="Watanabe T."/>
            <person name="Hirose J."/>
            <person name="Kimura N."/>
            <person name="Yamazoe A."/>
            <person name="Hosoyama A."/>
            <person name="Shimodaira J."/>
            <person name="Furukawa K."/>
        </authorList>
    </citation>
    <scope>NUCLEOTIDE SEQUENCE [LARGE SCALE GENOMIC DNA]</scope>
    <source>
        <strain evidence="2 3">KF715</strain>
        <plasmid evidence="3">Plasmid pkf715a dna</plasmid>
    </source>
</reference>
<name>A0A1L7NNL5_PSEPU</name>
<organism evidence="2 3">
    <name type="scientific">Pseudomonas putida</name>
    <name type="common">Arthrobacter siderocapsulatus</name>
    <dbReference type="NCBI Taxonomy" id="303"/>
    <lineage>
        <taxon>Bacteria</taxon>
        <taxon>Pseudomonadati</taxon>
        <taxon>Pseudomonadota</taxon>
        <taxon>Gammaproteobacteria</taxon>
        <taxon>Pseudomonadales</taxon>
        <taxon>Pseudomonadaceae</taxon>
        <taxon>Pseudomonas</taxon>
    </lineage>
</organism>
<dbReference type="InterPro" id="IPR050678">
    <property type="entry name" value="DNA_Partitioning_ATPase"/>
</dbReference>
<dbReference type="SUPFAM" id="SSF52540">
    <property type="entry name" value="P-loop containing nucleoside triphosphate hydrolases"/>
    <property type="match status" value="1"/>
</dbReference>
<accession>A0A1L7NNL5</accession>